<sequence length="91" mass="9617">MPDMPPGTGRAGAAFPGKSGIIARSAAWRKGREGGVRAGRGQKNATRPRIGLERSASRLCLWEAQIWQASGLPEGGNLCGSRTLCSKKKIL</sequence>
<evidence type="ECO:0000313" key="2">
    <source>
        <dbReference type="EMBL" id="SFV74078.1"/>
    </source>
</evidence>
<evidence type="ECO:0000256" key="1">
    <source>
        <dbReference type="SAM" id="MobiDB-lite"/>
    </source>
</evidence>
<protein>
    <submittedName>
        <fullName evidence="2">Uncharacterized protein</fullName>
    </submittedName>
</protein>
<accession>A0A1K1LKQ5</accession>
<proteinExistence type="predicted"/>
<feature type="region of interest" description="Disordered" evidence="1">
    <location>
        <begin position="28"/>
        <end position="49"/>
    </location>
</feature>
<dbReference type="EMBL" id="LT630450">
    <property type="protein sequence ID" value="SFV74078.1"/>
    <property type="molecule type" value="Genomic_DNA"/>
</dbReference>
<keyword evidence="3" id="KW-1185">Reference proteome</keyword>
<dbReference type="KEGG" id="dpg:DESPIGER_2256"/>
<gene>
    <name evidence="2" type="ORF">DESPIGER_2256</name>
</gene>
<reference evidence="3" key="1">
    <citation type="submission" date="2016-10" db="EMBL/GenBank/DDBJ databases">
        <authorList>
            <person name="Wegmann U."/>
        </authorList>
    </citation>
    <scope>NUCLEOTIDE SEQUENCE [LARGE SCALE GENOMIC DNA]</scope>
</reference>
<dbReference type="AlphaFoldDB" id="A0A1K1LKQ5"/>
<name>A0A1K1LKQ5_9BACT</name>
<evidence type="ECO:0000313" key="3">
    <source>
        <dbReference type="Proteomes" id="UP000186323"/>
    </source>
</evidence>
<dbReference type="Proteomes" id="UP000186323">
    <property type="component" value="Chromosome I"/>
</dbReference>
<organism evidence="2 3">
    <name type="scientific">Desulfovibrio piger</name>
    <dbReference type="NCBI Taxonomy" id="901"/>
    <lineage>
        <taxon>Bacteria</taxon>
        <taxon>Pseudomonadati</taxon>
        <taxon>Thermodesulfobacteriota</taxon>
        <taxon>Desulfovibrionia</taxon>
        <taxon>Desulfovibrionales</taxon>
        <taxon>Desulfovibrionaceae</taxon>
        <taxon>Desulfovibrio</taxon>
    </lineage>
</organism>